<reference evidence="2 3" key="1">
    <citation type="journal article" date="2022" name="Nat. Ecol. Evol.">
        <title>A masculinizing supergene underlies an exaggerated male reproductive morph in a spider.</title>
        <authorList>
            <person name="Hendrickx F."/>
            <person name="De Corte Z."/>
            <person name="Sonet G."/>
            <person name="Van Belleghem S.M."/>
            <person name="Kostlbacher S."/>
            <person name="Vangestel C."/>
        </authorList>
    </citation>
    <scope>NUCLEOTIDE SEQUENCE [LARGE SCALE GENOMIC DNA]</scope>
    <source>
        <strain evidence="2">W744_W776</strain>
    </source>
</reference>
<proteinExistence type="predicted"/>
<comment type="caution">
    <text evidence="2">The sequence shown here is derived from an EMBL/GenBank/DDBJ whole genome shotgun (WGS) entry which is preliminary data.</text>
</comment>
<dbReference type="Proteomes" id="UP000827092">
    <property type="component" value="Unassembled WGS sequence"/>
</dbReference>
<evidence type="ECO:0000313" key="3">
    <source>
        <dbReference type="Proteomes" id="UP000827092"/>
    </source>
</evidence>
<evidence type="ECO:0000313" key="2">
    <source>
        <dbReference type="EMBL" id="KAG8181305.1"/>
    </source>
</evidence>
<name>A0AAV6UAH0_9ARAC</name>
<organism evidence="2 3">
    <name type="scientific">Oedothorax gibbosus</name>
    <dbReference type="NCBI Taxonomy" id="931172"/>
    <lineage>
        <taxon>Eukaryota</taxon>
        <taxon>Metazoa</taxon>
        <taxon>Ecdysozoa</taxon>
        <taxon>Arthropoda</taxon>
        <taxon>Chelicerata</taxon>
        <taxon>Arachnida</taxon>
        <taxon>Araneae</taxon>
        <taxon>Araneomorphae</taxon>
        <taxon>Entelegynae</taxon>
        <taxon>Araneoidea</taxon>
        <taxon>Linyphiidae</taxon>
        <taxon>Erigoninae</taxon>
        <taxon>Oedothorax</taxon>
    </lineage>
</organism>
<sequence>MNMINQVTAKIRKAYKACHSYRCYLEEQRKIKKHQEEQAAELEEKRIVAKGTARKKETIHSMESKAKVLTEVHKEMKTSADAMLKEANERLKKAIKKNDPIEIKKIPRYSGSCRTDEAKGTRT</sequence>
<gene>
    <name evidence="2" type="ORF">JTE90_017475</name>
</gene>
<keyword evidence="3" id="KW-1185">Reference proteome</keyword>
<dbReference type="AlphaFoldDB" id="A0AAV6UAH0"/>
<dbReference type="EMBL" id="JAFNEN010000521">
    <property type="protein sequence ID" value="KAG8181305.1"/>
    <property type="molecule type" value="Genomic_DNA"/>
</dbReference>
<evidence type="ECO:0000256" key="1">
    <source>
        <dbReference type="SAM" id="Coils"/>
    </source>
</evidence>
<accession>A0AAV6UAH0</accession>
<feature type="coiled-coil region" evidence="1">
    <location>
        <begin position="24"/>
        <end position="52"/>
    </location>
</feature>
<keyword evidence="1" id="KW-0175">Coiled coil</keyword>
<protein>
    <submittedName>
        <fullName evidence="2">Uncharacterized protein</fullName>
    </submittedName>
</protein>